<evidence type="ECO:0000313" key="5">
    <source>
        <dbReference type="Proteomes" id="UP000183952"/>
    </source>
</evidence>
<dbReference type="OrthoDB" id="275270at2"/>
<evidence type="ECO:0000313" key="4">
    <source>
        <dbReference type="EMBL" id="SHK45673.1"/>
    </source>
</evidence>
<feature type="non-terminal residue" evidence="4">
    <location>
        <position position="757"/>
    </location>
</feature>
<name>A0A1M6SLT8_9CLOT</name>
<dbReference type="PIRSF" id="PIRSF007519">
    <property type="entry name" value="Protease_InhA"/>
    <property type="match status" value="1"/>
</dbReference>
<dbReference type="PANTHER" id="PTHR41775">
    <property type="entry name" value="SECRETED PROTEIN-RELATED"/>
    <property type="match status" value="1"/>
</dbReference>
<dbReference type="Pfam" id="PF20773">
    <property type="entry name" value="InhA-like_MAM"/>
    <property type="match status" value="1"/>
</dbReference>
<dbReference type="SUPFAM" id="SSF55486">
    <property type="entry name" value="Metalloproteases ('zincins'), catalytic domain"/>
    <property type="match status" value="1"/>
</dbReference>
<protein>
    <submittedName>
        <fullName evidence="4">Immune inhibitor A</fullName>
    </submittedName>
</protein>
<dbReference type="PANTHER" id="PTHR41775:SF1">
    <property type="entry name" value="PEPTIDASE M6-LIKE DOMAIN-CONTAINING PROTEIN"/>
    <property type="match status" value="1"/>
</dbReference>
<dbReference type="Proteomes" id="UP000183952">
    <property type="component" value="Unassembled WGS sequence"/>
</dbReference>
<feature type="domain" description="Immune inhibitor A-like metallopeptidase VEG" evidence="3">
    <location>
        <begin position="573"/>
        <end position="742"/>
    </location>
</feature>
<feature type="domain" description="Peptidase M6-like" evidence="2">
    <location>
        <begin position="42"/>
        <end position="337"/>
    </location>
</feature>
<dbReference type="AlphaFoldDB" id="A0A1M6SLT8"/>
<evidence type="ECO:0000259" key="2">
    <source>
        <dbReference type="Pfam" id="PF05547"/>
    </source>
</evidence>
<dbReference type="STRING" id="1121331.SAMN02745248_02584"/>
<reference evidence="4 5" key="1">
    <citation type="submission" date="2016-11" db="EMBL/GenBank/DDBJ databases">
        <authorList>
            <person name="Jaros S."/>
            <person name="Januszkiewicz K."/>
            <person name="Wedrychowicz H."/>
        </authorList>
    </citation>
    <scope>NUCLEOTIDE SEQUENCE [LARGE SCALE GENOMIC DNA]</scope>
    <source>
        <strain evidence="4 5">DSM 3090</strain>
    </source>
</reference>
<dbReference type="EMBL" id="FRAD01000029">
    <property type="protein sequence ID" value="SHK45673.1"/>
    <property type="molecule type" value="Genomic_DNA"/>
</dbReference>
<feature type="signal peptide" evidence="1">
    <location>
        <begin position="1"/>
        <end position="28"/>
    </location>
</feature>
<dbReference type="Pfam" id="PF20774">
    <property type="entry name" value="InhA-like_VEG"/>
    <property type="match status" value="1"/>
</dbReference>
<dbReference type="GO" id="GO:0008233">
    <property type="term" value="F:peptidase activity"/>
    <property type="evidence" value="ECO:0007669"/>
    <property type="project" value="InterPro"/>
</dbReference>
<keyword evidence="1" id="KW-0732">Signal</keyword>
<gene>
    <name evidence="4" type="ORF">SAMN02745248_02584</name>
</gene>
<sequence>MKNKKLLSVVLSGSMLLSSLATSMTAFAAEGAVFNNALENAKKAEFKGTKFTAKPLVILMDFQDYKHHELDAKESWRINSFKGSETTKEFYQDLFFGKDYYETSDGKKHITVRKFFEEESGGVYDFDGTVAGWYMAKGNAADYGSNDAPGDQKRCRDGLVKEAIAAAAKDLDLSQFDVEDKWDLDGDGDYNEPDGIIDSIVVIHPGLGEEWGGGSLGDDAIWPFRWGYNMFGYKNEVDTMTVEEKKAVIDKNPTVTDKAGNTLSLEDFTVFEQDLPVDLFCHEFGHVLGLPDLYDSRSWSDVPVENWSIMGGSYTGEPRGSQPVSYGAYCRQFLQNDFLKRKRTDSNWQKSTKLDLNDITSEGLDIVLDQASLKGSNNDTVRIDLPAKHDKLVAKPVHGSKFFFSGCADNLENYMTTKNPIDLTNAAAPELSINAWYDLDPGFDFASVQVKEAGTDKWVCLQDKNGLATDKVDSWVKDNNTPEQILHRNPGWGFTDRIDNWTDIAFDLSAYKGKKIDLRFRLSTDDNGPYSGFFFDNLKVSDGDKEIFFDGAEGEENFKFEGFYMSDGTTKEATNHYYLLEWRNKDNGLVDQGLGTINIGRPTLQYDAGLVVWYINEKYNDFTPNQDVKAHPGEAYATVVDADQNPVMYQYVDGRSGADGINYQMHDAAFSLRKGSGINIKGGSGTKAYTVTDNNLFMNPSFKDSNDYTGNYGNGVKGIYLREYGLNVFVTEESSNRSSAKIHIAKATENATVAVQA</sequence>
<dbReference type="RefSeq" id="WP_072904473.1">
    <property type="nucleotide sequence ID" value="NZ_FRAD01000029.1"/>
</dbReference>
<feature type="chain" id="PRO_5012545318" evidence="1">
    <location>
        <begin position="29"/>
        <end position="757"/>
    </location>
</feature>
<evidence type="ECO:0000256" key="1">
    <source>
        <dbReference type="SAM" id="SignalP"/>
    </source>
</evidence>
<evidence type="ECO:0000259" key="3">
    <source>
        <dbReference type="Pfam" id="PF20774"/>
    </source>
</evidence>
<dbReference type="InterPro" id="IPR008757">
    <property type="entry name" value="Peptidase_M6-like_domain"/>
</dbReference>
<dbReference type="InterPro" id="IPR012300">
    <property type="entry name" value="Pept_M6_InhA"/>
</dbReference>
<keyword evidence="5" id="KW-1185">Reference proteome</keyword>
<accession>A0A1M6SLT8</accession>
<dbReference type="InterPro" id="IPR048665">
    <property type="entry name" value="InhA-like_VEG"/>
</dbReference>
<dbReference type="Pfam" id="PF05547">
    <property type="entry name" value="Peptidase_M6"/>
    <property type="match status" value="1"/>
</dbReference>
<dbReference type="GO" id="GO:0006508">
    <property type="term" value="P:proteolysis"/>
    <property type="evidence" value="ECO:0007669"/>
    <property type="project" value="InterPro"/>
</dbReference>
<proteinExistence type="predicted"/>
<dbReference type="NCBIfam" id="TIGR03296">
    <property type="entry name" value="M6dom_TIGR03296"/>
    <property type="match status" value="1"/>
</dbReference>
<organism evidence="4 5">
    <name type="scientific">Hathewaya proteolytica DSM 3090</name>
    <dbReference type="NCBI Taxonomy" id="1121331"/>
    <lineage>
        <taxon>Bacteria</taxon>
        <taxon>Bacillati</taxon>
        <taxon>Bacillota</taxon>
        <taxon>Clostridia</taxon>
        <taxon>Eubacteriales</taxon>
        <taxon>Clostridiaceae</taxon>
        <taxon>Hathewaya</taxon>
    </lineage>
</organism>